<name>A0ABT9BHM4_9BACT</name>
<feature type="signal peptide" evidence="1">
    <location>
        <begin position="1"/>
        <end position="23"/>
    </location>
</feature>
<dbReference type="EMBL" id="JAUQSY010000018">
    <property type="protein sequence ID" value="MDO7877300.1"/>
    <property type="molecule type" value="Genomic_DNA"/>
</dbReference>
<evidence type="ECO:0000256" key="1">
    <source>
        <dbReference type="SAM" id="SignalP"/>
    </source>
</evidence>
<evidence type="ECO:0008006" key="4">
    <source>
        <dbReference type="Google" id="ProtNLM"/>
    </source>
</evidence>
<accession>A0ABT9BHM4</accession>
<proteinExistence type="predicted"/>
<comment type="caution">
    <text evidence="2">The sequence shown here is derived from an EMBL/GenBank/DDBJ whole genome shotgun (WGS) entry which is preliminary data.</text>
</comment>
<sequence length="328" mass="34557">MKKLASSVFVLLLTAAVALSASAQTIRRVSATTTGTNIYATFALAQTAATPGDIIQMEPGDYGFDMTISKNVTVVGPGYFLGTSQNTGLQANAQPAIVNLLHFTTGSTGASVAGITASSAGFSASGVTMQRCHITGETYINYNGGLINNVNIRQNYLDGNLRHNNSTGGTNLLISNNIILGYVSLNANSSGEFRQNVTGLQYSTFSLQNFNVINNYIGAYYTPSFTNCTVAYNAFYNTGVPTTNNNQNNVTIASVFANNNPTFDAHWQLKTGTNALRGTGENGLDIGAFAGNSPYKLGGLPAIPAIYQLSNSVNGNTLNVNMSTRSNN</sequence>
<organism evidence="2 3">
    <name type="scientific">Hymenobacter aranciens</name>
    <dbReference type="NCBI Taxonomy" id="3063996"/>
    <lineage>
        <taxon>Bacteria</taxon>
        <taxon>Pseudomonadati</taxon>
        <taxon>Bacteroidota</taxon>
        <taxon>Cytophagia</taxon>
        <taxon>Cytophagales</taxon>
        <taxon>Hymenobacteraceae</taxon>
        <taxon>Hymenobacter</taxon>
    </lineage>
</organism>
<keyword evidence="3" id="KW-1185">Reference proteome</keyword>
<keyword evidence="1" id="KW-0732">Signal</keyword>
<reference evidence="2" key="1">
    <citation type="submission" date="2023-07" db="EMBL/GenBank/DDBJ databases">
        <authorList>
            <person name="Kim M.K."/>
        </authorList>
    </citation>
    <scope>NUCLEOTIDE SEQUENCE</scope>
    <source>
        <strain evidence="2">ASUV-10-1</strain>
    </source>
</reference>
<evidence type="ECO:0000313" key="2">
    <source>
        <dbReference type="EMBL" id="MDO7877300.1"/>
    </source>
</evidence>
<evidence type="ECO:0000313" key="3">
    <source>
        <dbReference type="Proteomes" id="UP001176429"/>
    </source>
</evidence>
<feature type="chain" id="PRO_5047257146" description="Right handed beta helix domain-containing protein" evidence="1">
    <location>
        <begin position="24"/>
        <end position="328"/>
    </location>
</feature>
<protein>
    <recommendedName>
        <fullName evidence="4">Right handed beta helix domain-containing protein</fullName>
    </recommendedName>
</protein>
<dbReference type="SUPFAM" id="SSF51126">
    <property type="entry name" value="Pectin lyase-like"/>
    <property type="match status" value="1"/>
</dbReference>
<gene>
    <name evidence="2" type="ORF">Q5H93_21325</name>
</gene>
<dbReference type="RefSeq" id="WP_305008730.1">
    <property type="nucleotide sequence ID" value="NZ_JAUQSY010000018.1"/>
</dbReference>
<dbReference type="Proteomes" id="UP001176429">
    <property type="component" value="Unassembled WGS sequence"/>
</dbReference>
<dbReference type="InterPro" id="IPR011050">
    <property type="entry name" value="Pectin_lyase_fold/virulence"/>
</dbReference>